<name>A0AAV4XSK3_CAEEX</name>
<accession>A0AAV4XSK3</accession>
<evidence type="ECO:0000313" key="3">
    <source>
        <dbReference type="Proteomes" id="UP001054945"/>
    </source>
</evidence>
<sequence>MERKPKKKPFFFPPPRNRSHRWNPPGEKSYCGDISERESEIMQTHSSAHFFLPPHTYLSIPPSPKVFNSAIQVRYKSQFYSIPTPTPPPPSSSPLNPFVRWKTNFISRQQTPYFVFPGRRFSLYANPKPYLRALHSVHGYCLMQPPSFFRGDVGWRENLKMVLSSLSLLSNECNTNVIPS</sequence>
<evidence type="ECO:0000256" key="1">
    <source>
        <dbReference type="SAM" id="MobiDB-lite"/>
    </source>
</evidence>
<protein>
    <submittedName>
        <fullName evidence="2">Uncharacterized protein</fullName>
    </submittedName>
</protein>
<evidence type="ECO:0000313" key="2">
    <source>
        <dbReference type="EMBL" id="GIY97682.1"/>
    </source>
</evidence>
<dbReference type="EMBL" id="BPLR01000818">
    <property type="protein sequence ID" value="GIY97682.1"/>
    <property type="molecule type" value="Genomic_DNA"/>
</dbReference>
<dbReference type="AlphaFoldDB" id="A0AAV4XSK3"/>
<reference evidence="2 3" key="1">
    <citation type="submission" date="2021-06" db="EMBL/GenBank/DDBJ databases">
        <title>Caerostris extrusa draft genome.</title>
        <authorList>
            <person name="Kono N."/>
            <person name="Arakawa K."/>
        </authorList>
    </citation>
    <scope>NUCLEOTIDE SEQUENCE [LARGE SCALE GENOMIC DNA]</scope>
</reference>
<comment type="caution">
    <text evidence="2">The sequence shown here is derived from an EMBL/GenBank/DDBJ whole genome shotgun (WGS) entry which is preliminary data.</text>
</comment>
<organism evidence="2 3">
    <name type="scientific">Caerostris extrusa</name>
    <name type="common">Bark spider</name>
    <name type="synonym">Caerostris bankana</name>
    <dbReference type="NCBI Taxonomy" id="172846"/>
    <lineage>
        <taxon>Eukaryota</taxon>
        <taxon>Metazoa</taxon>
        <taxon>Ecdysozoa</taxon>
        <taxon>Arthropoda</taxon>
        <taxon>Chelicerata</taxon>
        <taxon>Arachnida</taxon>
        <taxon>Araneae</taxon>
        <taxon>Araneomorphae</taxon>
        <taxon>Entelegynae</taxon>
        <taxon>Araneoidea</taxon>
        <taxon>Araneidae</taxon>
        <taxon>Caerostris</taxon>
    </lineage>
</organism>
<gene>
    <name evidence="2" type="ORF">CEXT_8151</name>
</gene>
<keyword evidence="3" id="KW-1185">Reference proteome</keyword>
<proteinExistence type="predicted"/>
<feature type="region of interest" description="Disordered" evidence="1">
    <location>
        <begin position="1"/>
        <end position="30"/>
    </location>
</feature>
<dbReference type="Proteomes" id="UP001054945">
    <property type="component" value="Unassembled WGS sequence"/>
</dbReference>